<evidence type="ECO:0000256" key="2">
    <source>
        <dbReference type="ARBA" id="ARBA00022490"/>
    </source>
</evidence>
<dbReference type="Pfam" id="PF08529">
    <property type="entry name" value="NusA_N"/>
    <property type="match status" value="1"/>
</dbReference>
<dbReference type="CDD" id="cd22529">
    <property type="entry name" value="KH-II_NusA_rpt2"/>
    <property type="match status" value="1"/>
</dbReference>
<comment type="subcellular location">
    <subcellularLocation>
        <location evidence="7">Cytoplasm</location>
    </subcellularLocation>
</comment>
<dbReference type="Gene3D" id="3.30.300.20">
    <property type="match status" value="2"/>
</dbReference>
<dbReference type="InterPro" id="IPR013735">
    <property type="entry name" value="TF_NusA_N"/>
</dbReference>
<keyword evidence="3 7" id="KW-0889">Transcription antitermination</keyword>
<dbReference type="Pfam" id="PF13184">
    <property type="entry name" value="KH_NusA_1st"/>
    <property type="match status" value="1"/>
</dbReference>
<keyword evidence="6 7" id="KW-0804">Transcription</keyword>
<evidence type="ECO:0000256" key="3">
    <source>
        <dbReference type="ARBA" id="ARBA00022814"/>
    </source>
</evidence>
<dbReference type="RefSeq" id="WP_112058323.1">
    <property type="nucleotide sequence ID" value="NZ_UAWL01000006.1"/>
</dbReference>
<dbReference type="InterPro" id="IPR012340">
    <property type="entry name" value="NA-bd_OB-fold"/>
</dbReference>
<gene>
    <name evidence="7 9" type="primary">nusA</name>
    <name evidence="9" type="ORF">NCTC13102_00429</name>
</gene>
<evidence type="ECO:0000256" key="6">
    <source>
        <dbReference type="ARBA" id="ARBA00023163"/>
    </source>
</evidence>
<dbReference type="InterPro" id="IPR030842">
    <property type="entry name" value="TF_NusA_bacterial"/>
</dbReference>
<evidence type="ECO:0000256" key="1">
    <source>
        <dbReference type="ARBA" id="ARBA00022472"/>
    </source>
</evidence>
<dbReference type="GO" id="GO:0003746">
    <property type="term" value="F:translation elongation factor activity"/>
    <property type="evidence" value="ECO:0007669"/>
    <property type="project" value="UniProtKB-KW"/>
</dbReference>
<dbReference type="PANTHER" id="PTHR22648:SF0">
    <property type="entry name" value="TRANSCRIPTION TERMINATION_ANTITERMINATION PROTEIN NUSA"/>
    <property type="match status" value="1"/>
</dbReference>
<dbReference type="CDD" id="cd02134">
    <property type="entry name" value="KH-II_NusA_rpt1"/>
    <property type="match status" value="1"/>
</dbReference>
<dbReference type="InterPro" id="IPR058582">
    <property type="entry name" value="KH_NusA_2nd"/>
</dbReference>
<accession>A0A2X3DEL3</accession>
<dbReference type="InterPro" id="IPR036555">
    <property type="entry name" value="NusA_N_sf"/>
</dbReference>
<protein>
    <recommendedName>
        <fullName evidence="7">Transcription termination/antitermination protein NusA</fullName>
    </recommendedName>
</protein>
<dbReference type="SUPFAM" id="SSF69705">
    <property type="entry name" value="Transcription factor NusA, N-terminal domain"/>
    <property type="match status" value="1"/>
</dbReference>
<comment type="subunit">
    <text evidence="7">Monomer. Binds directly to the core enzyme of the DNA-dependent RNA polymerase and to nascent RNA.</text>
</comment>
<dbReference type="NCBIfam" id="TIGR01953">
    <property type="entry name" value="NusA"/>
    <property type="match status" value="1"/>
</dbReference>
<evidence type="ECO:0000313" key="9">
    <source>
        <dbReference type="EMBL" id="SQB97979.1"/>
    </source>
</evidence>
<keyword evidence="5 7" id="KW-0805">Transcription regulation</keyword>
<dbReference type="GO" id="GO:0005829">
    <property type="term" value="C:cytosol"/>
    <property type="evidence" value="ECO:0007669"/>
    <property type="project" value="TreeGrafter"/>
</dbReference>
<dbReference type="SMART" id="SM00316">
    <property type="entry name" value="S1"/>
    <property type="match status" value="1"/>
</dbReference>
<organism evidence="9 10">
    <name type="scientific">Helicobacter fennelliae</name>
    <dbReference type="NCBI Taxonomy" id="215"/>
    <lineage>
        <taxon>Bacteria</taxon>
        <taxon>Pseudomonadati</taxon>
        <taxon>Campylobacterota</taxon>
        <taxon>Epsilonproteobacteria</taxon>
        <taxon>Campylobacterales</taxon>
        <taxon>Helicobacteraceae</taxon>
        <taxon>Helicobacter</taxon>
    </lineage>
</organism>
<dbReference type="GO" id="GO:0003700">
    <property type="term" value="F:DNA-binding transcription factor activity"/>
    <property type="evidence" value="ECO:0007669"/>
    <property type="project" value="InterPro"/>
</dbReference>
<keyword evidence="9" id="KW-0648">Protein biosynthesis</keyword>
<dbReference type="PROSITE" id="PS50126">
    <property type="entry name" value="S1"/>
    <property type="match status" value="1"/>
</dbReference>
<sequence length="378" mass="42300">MEKILDIVELIACEKGLETSVVSQVLKETLIKMAKKYFGENLNYIVEENQKDRTFKLIHLVKICADDDLLLESSPQNYISLTQARQSSPEVNIGDEIYYEIGLENMSRNAVNSLFLDLEYQIQRTIENQLFVKLKSMLGKIVSGQVVAIDKAENTFVEIEDMRAILPLKNRIKGEKFKINDTISCVLKNVKSSKDGLYIELSRTTPKMLEALLEREVPEIKDEEVCIFKSARIPGDRAKVALYSTNVRIDPIGSTVGTKGVRINAVSKELHDENIDCIEYSEIPEVFIAKALAPAQISSVKIIQNDEEAKKAIVSIAADQKSKAIGKNGVNIRLASMLTGFDIELNEISKPNDEKPESTQATQTQKVGIDALQSLFKE</sequence>
<comment type="function">
    <text evidence="7">Participates in both transcription termination and antitermination.</text>
</comment>
<dbReference type="Proteomes" id="UP000250166">
    <property type="component" value="Unassembled WGS sequence"/>
</dbReference>
<dbReference type="SUPFAM" id="SSF50249">
    <property type="entry name" value="Nucleic acid-binding proteins"/>
    <property type="match status" value="1"/>
</dbReference>
<evidence type="ECO:0000256" key="7">
    <source>
        <dbReference type="HAMAP-Rule" id="MF_00945"/>
    </source>
</evidence>
<keyword evidence="9" id="KW-0251">Elongation factor</keyword>
<comment type="similarity">
    <text evidence="7">Belongs to the NusA family.</text>
</comment>
<dbReference type="InterPro" id="IPR003029">
    <property type="entry name" value="S1_domain"/>
</dbReference>
<keyword evidence="2 7" id="KW-0963">Cytoplasm</keyword>
<keyword evidence="1 7" id="KW-0806">Transcription termination</keyword>
<evidence type="ECO:0000256" key="5">
    <source>
        <dbReference type="ARBA" id="ARBA00023015"/>
    </source>
</evidence>
<dbReference type="Gene3D" id="3.30.1480.10">
    <property type="entry name" value="NusA, N-terminal domain"/>
    <property type="match status" value="1"/>
</dbReference>
<keyword evidence="4 7" id="KW-0694">RNA-binding</keyword>
<evidence type="ECO:0000259" key="8">
    <source>
        <dbReference type="PROSITE" id="PS50126"/>
    </source>
</evidence>
<dbReference type="InterPro" id="IPR010213">
    <property type="entry name" value="TF_NusA"/>
</dbReference>
<dbReference type="Pfam" id="PF26594">
    <property type="entry name" value="KH_NusA_2nd"/>
    <property type="match status" value="1"/>
</dbReference>
<dbReference type="HAMAP" id="MF_00945_B">
    <property type="entry name" value="NusA_B"/>
    <property type="match status" value="1"/>
</dbReference>
<name>A0A2X3DEL3_9HELI</name>
<dbReference type="GO" id="GO:0031564">
    <property type="term" value="P:transcription antitermination"/>
    <property type="evidence" value="ECO:0007669"/>
    <property type="project" value="UniProtKB-UniRule"/>
</dbReference>
<feature type="domain" description="S1 motif" evidence="8">
    <location>
        <begin position="139"/>
        <end position="202"/>
    </location>
</feature>
<dbReference type="PANTHER" id="PTHR22648">
    <property type="entry name" value="TRANSCRIPTION TERMINATION FACTOR NUSA"/>
    <property type="match status" value="1"/>
</dbReference>
<dbReference type="InterPro" id="IPR025249">
    <property type="entry name" value="TF_NusA_KH_1st"/>
</dbReference>
<dbReference type="EMBL" id="UAWL01000006">
    <property type="protein sequence ID" value="SQB97979.1"/>
    <property type="molecule type" value="Genomic_DNA"/>
</dbReference>
<evidence type="ECO:0000256" key="4">
    <source>
        <dbReference type="ARBA" id="ARBA00022884"/>
    </source>
</evidence>
<dbReference type="InterPro" id="IPR015946">
    <property type="entry name" value="KH_dom-like_a/b"/>
</dbReference>
<dbReference type="GO" id="GO:0006353">
    <property type="term" value="P:DNA-templated transcription termination"/>
    <property type="evidence" value="ECO:0007669"/>
    <property type="project" value="UniProtKB-UniRule"/>
</dbReference>
<dbReference type="GO" id="GO:0003723">
    <property type="term" value="F:RNA binding"/>
    <property type="evidence" value="ECO:0007669"/>
    <property type="project" value="UniProtKB-UniRule"/>
</dbReference>
<proteinExistence type="inferred from homology"/>
<reference evidence="9 10" key="1">
    <citation type="submission" date="2018-06" db="EMBL/GenBank/DDBJ databases">
        <authorList>
            <consortium name="Pathogen Informatics"/>
            <person name="Doyle S."/>
        </authorList>
    </citation>
    <scope>NUCLEOTIDE SEQUENCE [LARGE SCALE GENOMIC DNA]</scope>
    <source>
        <strain evidence="9 10">NCTC13102</strain>
    </source>
</reference>
<dbReference type="SUPFAM" id="SSF54814">
    <property type="entry name" value="Prokaryotic type KH domain (KH-domain type II)"/>
    <property type="match status" value="2"/>
</dbReference>
<dbReference type="Gene3D" id="2.40.50.140">
    <property type="entry name" value="Nucleic acid-binding proteins"/>
    <property type="match status" value="1"/>
</dbReference>
<evidence type="ECO:0000313" key="10">
    <source>
        <dbReference type="Proteomes" id="UP000250166"/>
    </source>
</evidence>
<dbReference type="AlphaFoldDB" id="A0A2X3DEL3"/>
<dbReference type="InterPro" id="IPR009019">
    <property type="entry name" value="KH_sf_prok-type"/>
</dbReference>